<dbReference type="PROSITE" id="PS51012">
    <property type="entry name" value="ABC_TM2"/>
    <property type="match status" value="1"/>
</dbReference>
<keyword evidence="3 5" id="KW-1133">Transmembrane helix</keyword>
<dbReference type="RefSeq" id="WP_070041927.1">
    <property type="nucleotide sequence ID" value="NZ_CABMJZ010000092.1"/>
</dbReference>
<evidence type="ECO:0000256" key="1">
    <source>
        <dbReference type="ARBA" id="ARBA00004141"/>
    </source>
</evidence>
<dbReference type="InterPro" id="IPR013525">
    <property type="entry name" value="ABC2_TM"/>
</dbReference>
<evidence type="ECO:0000256" key="4">
    <source>
        <dbReference type="ARBA" id="ARBA00023136"/>
    </source>
</evidence>
<organism evidence="7 8">
    <name type="scientific">Robinsoniella peoriensis</name>
    <dbReference type="NCBI Taxonomy" id="180332"/>
    <lineage>
        <taxon>Bacteria</taxon>
        <taxon>Bacillati</taxon>
        <taxon>Bacillota</taxon>
        <taxon>Clostridia</taxon>
        <taxon>Lachnospirales</taxon>
        <taxon>Lachnospiraceae</taxon>
        <taxon>Robinsoniella</taxon>
    </lineage>
</organism>
<evidence type="ECO:0000313" key="7">
    <source>
        <dbReference type="EMBL" id="TLC99410.1"/>
    </source>
</evidence>
<reference evidence="7 8" key="1">
    <citation type="journal article" date="2019" name="Anaerobe">
        <title>Detection of Robinsoniella peoriensis in multiple bone samples of a trauma patient.</title>
        <authorList>
            <person name="Schrottner P."/>
            <person name="Hartwich K."/>
            <person name="Bunk B."/>
            <person name="Schober I."/>
            <person name="Helbig S."/>
            <person name="Rudolph W.W."/>
            <person name="Gunzer F."/>
        </authorList>
    </citation>
    <scope>NUCLEOTIDE SEQUENCE [LARGE SCALE GENOMIC DNA]</scope>
    <source>
        <strain evidence="7 8">DSM 106044</strain>
    </source>
</reference>
<dbReference type="EMBL" id="QGQD01000069">
    <property type="protein sequence ID" value="TLC99410.1"/>
    <property type="molecule type" value="Genomic_DNA"/>
</dbReference>
<feature type="transmembrane region" description="Helical" evidence="5">
    <location>
        <begin position="218"/>
        <end position="241"/>
    </location>
</feature>
<dbReference type="Proteomes" id="UP000306509">
    <property type="component" value="Unassembled WGS sequence"/>
</dbReference>
<name>A0A4U8Q3T6_9FIRM</name>
<dbReference type="STRING" id="180332.GCA_000797495_05634"/>
<accession>A0A4U8Q3T6</accession>
<proteinExistence type="predicted"/>
<feature type="transmembrane region" description="Helical" evidence="5">
    <location>
        <begin position="105"/>
        <end position="127"/>
    </location>
</feature>
<dbReference type="PIRSF" id="PIRSF006648">
    <property type="entry name" value="DrrB"/>
    <property type="match status" value="1"/>
</dbReference>
<evidence type="ECO:0000256" key="5">
    <source>
        <dbReference type="SAM" id="Phobius"/>
    </source>
</evidence>
<evidence type="ECO:0000259" key="6">
    <source>
        <dbReference type="PROSITE" id="PS51012"/>
    </source>
</evidence>
<evidence type="ECO:0000256" key="2">
    <source>
        <dbReference type="ARBA" id="ARBA00022692"/>
    </source>
</evidence>
<dbReference type="GO" id="GO:0140359">
    <property type="term" value="F:ABC-type transporter activity"/>
    <property type="evidence" value="ECO:0007669"/>
    <property type="project" value="InterPro"/>
</dbReference>
<dbReference type="InterPro" id="IPR052902">
    <property type="entry name" value="ABC-2_transporter"/>
</dbReference>
<protein>
    <submittedName>
        <fullName evidence="7">ABC transporter efflux protein, DrrB family</fullName>
    </submittedName>
</protein>
<feature type="transmembrane region" description="Helical" evidence="5">
    <location>
        <begin position="55"/>
        <end position="75"/>
    </location>
</feature>
<feature type="transmembrane region" description="Helical" evidence="5">
    <location>
        <begin position="169"/>
        <end position="188"/>
    </location>
</feature>
<feature type="transmembrane region" description="Helical" evidence="5">
    <location>
        <begin position="133"/>
        <end position="157"/>
    </location>
</feature>
<dbReference type="InterPro" id="IPR047817">
    <property type="entry name" value="ABC2_TM_bact-type"/>
</dbReference>
<keyword evidence="2 5" id="KW-0812">Transmembrane</keyword>
<dbReference type="PANTHER" id="PTHR43027:SF1">
    <property type="entry name" value="DOXORUBICIN RESISTANCE ABC TRANSPORTER PERMEASE PROTEIN DRRC-RELATED"/>
    <property type="match status" value="1"/>
</dbReference>
<dbReference type="PANTHER" id="PTHR43027">
    <property type="entry name" value="DOXORUBICIN RESISTANCE ABC TRANSPORTER PERMEASE PROTEIN DRRC-RELATED"/>
    <property type="match status" value="1"/>
</dbReference>
<evidence type="ECO:0000256" key="3">
    <source>
        <dbReference type="ARBA" id="ARBA00022989"/>
    </source>
</evidence>
<feature type="transmembrane region" description="Helical" evidence="5">
    <location>
        <begin position="21"/>
        <end position="43"/>
    </location>
</feature>
<gene>
    <name evidence="7" type="ORF">DSM106044_03613</name>
</gene>
<dbReference type="AlphaFoldDB" id="A0A4U8Q3T6"/>
<dbReference type="OrthoDB" id="2589236at2"/>
<dbReference type="InterPro" id="IPR000412">
    <property type="entry name" value="ABC_2_transport"/>
</dbReference>
<keyword evidence="8" id="KW-1185">Reference proteome</keyword>
<keyword evidence="4 5" id="KW-0472">Membrane</keyword>
<dbReference type="Pfam" id="PF12698">
    <property type="entry name" value="ABC2_membrane_3"/>
    <property type="match status" value="1"/>
</dbReference>
<comment type="subcellular location">
    <subcellularLocation>
        <location evidence="1">Membrane</location>
        <topology evidence="1">Multi-pass membrane protein</topology>
    </subcellularLocation>
</comment>
<sequence>MNFIKIIKFDFMNIIKNPMLLIVNTIFPFILIGVMGLVTSGSFGAGNVSSFDYNGITMMIFVAFLIAMTASNTFMEEKVKRGNTRIIYAPVSKVKIYLSKMISTYILGSISYSFICFLGQFIFHINFGGKNLVYIMLLINFAALFGTAFGIMCCCLLKSEEGANSVIPLVILVFVFFGGIFFPTASFGRMVEMISVISPVRWVTECAFQIIYDQNFHLFLPVMGMMLLLSAICIAICQITFKPEDYVA</sequence>
<evidence type="ECO:0000313" key="8">
    <source>
        <dbReference type="Proteomes" id="UP000306509"/>
    </source>
</evidence>
<feature type="domain" description="ABC transmembrane type-2" evidence="6">
    <location>
        <begin position="19"/>
        <end position="244"/>
    </location>
</feature>
<comment type="caution">
    <text evidence="7">The sequence shown here is derived from an EMBL/GenBank/DDBJ whole genome shotgun (WGS) entry which is preliminary data.</text>
</comment>
<dbReference type="GO" id="GO:0043190">
    <property type="term" value="C:ATP-binding cassette (ABC) transporter complex"/>
    <property type="evidence" value="ECO:0007669"/>
    <property type="project" value="InterPro"/>
</dbReference>